<dbReference type="InterPro" id="IPR003776">
    <property type="entry name" value="YcaO-like_dom"/>
</dbReference>
<dbReference type="Pfam" id="PF02624">
    <property type="entry name" value="YcaO"/>
    <property type="match status" value="1"/>
</dbReference>
<feature type="domain" description="YcaO" evidence="1">
    <location>
        <begin position="77"/>
        <end position="453"/>
    </location>
</feature>
<dbReference type="InterPro" id="IPR027624">
    <property type="entry name" value="TOMM_cyclo_SagD"/>
</dbReference>
<dbReference type="PANTHER" id="PTHR37809">
    <property type="entry name" value="RIBOSOMAL PROTEIN S12 METHYLTHIOTRANSFERASE ACCESSORY FACTOR YCAO"/>
    <property type="match status" value="1"/>
</dbReference>
<gene>
    <name evidence="2" type="ORF">F3J40_01860</name>
</gene>
<protein>
    <submittedName>
        <fullName evidence="2">Cytoplasmic protein</fullName>
    </submittedName>
</protein>
<dbReference type="PANTHER" id="PTHR37809:SF1">
    <property type="entry name" value="RIBOSOMAL PROTEIN S12 METHYLTHIOTRANSFERASE ACCESSORY FACTOR YCAO"/>
    <property type="match status" value="1"/>
</dbReference>
<keyword evidence="3" id="KW-1185">Reference proteome</keyword>
<accession>A0ABX0RAU6</accession>
<name>A0ABX0RAU6_9GAMM</name>
<dbReference type="Gene3D" id="3.30.160.660">
    <property type="match status" value="1"/>
</dbReference>
<dbReference type="PROSITE" id="PS51664">
    <property type="entry name" value="YCAO"/>
    <property type="match status" value="1"/>
</dbReference>
<evidence type="ECO:0000313" key="3">
    <source>
        <dbReference type="Proteomes" id="UP001515683"/>
    </source>
</evidence>
<dbReference type="NCBIfam" id="TIGR03604">
    <property type="entry name" value="TOMM_cyclo_SagD"/>
    <property type="match status" value="1"/>
</dbReference>
<proteinExistence type="predicted"/>
<dbReference type="Gene3D" id="3.30.1330.230">
    <property type="match status" value="1"/>
</dbReference>
<sequence>MNLHNLMLSPERLQRYPFLSLVSPLGGVVKSATALRSRELHIPRFHSVIAGTGLISLAYPHIADLAGATKGQVELTGCGADESLDLALVRSVAEAAERYATCVYDKRDIKVASFNEMANEGIQAEDIPRCSAEEYANPRCFIRPIDPQAPLRWVAGYSLTQQRTCWVPLMMTHLFARAWPGEHFWLPISTGVAAHVDLAQAAVSAICEVIERDAIALTWLLKMEHPGVLTGDSVPEEHAEKVRRLRNSCLEHRVFNVTLDTGVPTLYSVQLRAGSKHAAQFVNCSTHFDPWTSYTKLIRESAVGRTILEHNLPIPDDIQDFIELEHGAIYMGRREQRPAFDFLLHPQRQSIGEAVTLDQLSSGMPADPENQLRYLTRHFSALGMDIVMVDLTTDELRDVGLHVVRAVIPGLMPMSACHTARYLGHSRLQNVRNRLEQRDGRQRTINPYPQPFA</sequence>
<dbReference type="Gene3D" id="3.30.40.250">
    <property type="match status" value="1"/>
</dbReference>
<comment type="caution">
    <text evidence="2">The sequence shown here is derived from an EMBL/GenBank/DDBJ whole genome shotgun (WGS) entry which is preliminary data.</text>
</comment>
<evidence type="ECO:0000259" key="1">
    <source>
        <dbReference type="PROSITE" id="PS51664"/>
    </source>
</evidence>
<dbReference type="Proteomes" id="UP001515683">
    <property type="component" value="Unassembled WGS sequence"/>
</dbReference>
<evidence type="ECO:0000313" key="2">
    <source>
        <dbReference type="EMBL" id="NIF20365.1"/>
    </source>
</evidence>
<dbReference type="EMBL" id="VWXF01000001">
    <property type="protein sequence ID" value="NIF20365.1"/>
    <property type="molecule type" value="Genomic_DNA"/>
</dbReference>
<organism evidence="2 3">
    <name type="scientific">Candidatus Pantoea multigeneris</name>
    <dbReference type="NCBI Taxonomy" id="2608357"/>
    <lineage>
        <taxon>Bacteria</taxon>
        <taxon>Pseudomonadati</taxon>
        <taxon>Pseudomonadota</taxon>
        <taxon>Gammaproteobacteria</taxon>
        <taxon>Enterobacterales</taxon>
        <taxon>Erwiniaceae</taxon>
        <taxon>Pantoea</taxon>
    </lineage>
</organism>
<dbReference type="RefSeq" id="WP_167012348.1">
    <property type="nucleotide sequence ID" value="NZ_VWXF01000001.1"/>
</dbReference>
<reference evidence="2 3" key="1">
    <citation type="journal article" date="2019" name="bioRxiv">
        <title>Bacteria contribute to plant secondary compound degradation in a generalist herbivore system.</title>
        <authorList>
            <person name="Francoeur C.B."/>
            <person name="Khadempour L."/>
            <person name="Moreira-Soto R.D."/>
            <person name="Gotting K."/>
            <person name="Book A.J."/>
            <person name="Pinto-Tomas A.A."/>
            <person name="Keefover-Ring K."/>
            <person name="Currie C.R."/>
        </authorList>
    </citation>
    <scope>NUCLEOTIDE SEQUENCE [LARGE SCALE GENOMIC DNA]</scope>
    <source>
        <strain evidence="2">Acro-835</strain>
    </source>
</reference>